<protein>
    <submittedName>
        <fullName evidence="6">Uncharacterized protein</fullName>
    </submittedName>
</protein>
<dbReference type="InterPro" id="IPR055378">
    <property type="entry name" value="GH3_C"/>
</dbReference>
<evidence type="ECO:0000259" key="5">
    <source>
        <dbReference type="Pfam" id="PF23572"/>
    </source>
</evidence>
<evidence type="ECO:0000313" key="6">
    <source>
        <dbReference type="EMBL" id="GJN17568.1"/>
    </source>
</evidence>
<organism evidence="6 7">
    <name type="scientific">Eleusine coracana subsp. coracana</name>
    <dbReference type="NCBI Taxonomy" id="191504"/>
    <lineage>
        <taxon>Eukaryota</taxon>
        <taxon>Viridiplantae</taxon>
        <taxon>Streptophyta</taxon>
        <taxon>Embryophyta</taxon>
        <taxon>Tracheophyta</taxon>
        <taxon>Spermatophyta</taxon>
        <taxon>Magnoliopsida</taxon>
        <taxon>Liliopsida</taxon>
        <taxon>Poales</taxon>
        <taxon>Poaceae</taxon>
        <taxon>PACMAD clade</taxon>
        <taxon>Chloridoideae</taxon>
        <taxon>Cynodonteae</taxon>
        <taxon>Eleusininae</taxon>
        <taxon>Eleusine</taxon>
    </lineage>
</organism>
<evidence type="ECO:0000256" key="2">
    <source>
        <dbReference type="ARBA" id="ARBA00022598"/>
    </source>
</evidence>
<feature type="domain" description="GH3 C-terminal" evidence="5">
    <location>
        <begin position="498"/>
        <end position="616"/>
    </location>
</feature>
<dbReference type="InterPro" id="IPR055377">
    <property type="entry name" value="GH3_M"/>
</dbReference>
<keyword evidence="2" id="KW-0436">Ligase</keyword>
<evidence type="ECO:0000256" key="3">
    <source>
        <dbReference type="SAM" id="MobiDB-lite"/>
    </source>
</evidence>
<dbReference type="Pfam" id="PF23572">
    <property type="entry name" value="GH3_C"/>
    <property type="match status" value="1"/>
</dbReference>
<reference evidence="6" key="2">
    <citation type="submission" date="2021-12" db="EMBL/GenBank/DDBJ databases">
        <title>Resequencing data analysis of finger millet.</title>
        <authorList>
            <person name="Hatakeyama M."/>
            <person name="Aluri S."/>
            <person name="Balachadran M.T."/>
            <person name="Sivarajan S.R."/>
            <person name="Poveda L."/>
            <person name="Shimizu-Inatsugi R."/>
            <person name="Schlapbach R."/>
            <person name="Sreeman S.M."/>
            <person name="Shimizu K.K."/>
        </authorList>
    </citation>
    <scope>NUCLEOTIDE SEQUENCE</scope>
</reference>
<evidence type="ECO:0000256" key="1">
    <source>
        <dbReference type="ARBA" id="ARBA00008068"/>
    </source>
</evidence>
<dbReference type="AlphaFoldDB" id="A0AAV5E4C6"/>
<dbReference type="GO" id="GO:0005737">
    <property type="term" value="C:cytoplasm"/>
    <property type="evidence" value="ECO:0007669"/>
    <property type="project" value="TreeGrafter"/>
</dbReference>
<dbReference type="Pfam" id="PF03321">
    <property type="entry name" value="GH3"/>
    <property type="match status" value="3"/>
</dbReference>
<proteinExistence type="inferred from homology"/>
<dbReference type="InterPro" id="IPR004993">
    <property type="entry name" value="GH3"/>
</dbReference>
<feature type="domain" description="GH3 middle" evidence="4">
    <location>
        <begin position="432"/>
        <end position="476"/>
    </location>
</feature>
<name>A0AAV5E4C6_ELECO</name>
<accession>A0AAV5E4C6</accession>
<comment type="similarity">
    <text evidence="1">Belongs to the IAA-amido conjugating enzyme family.</text>
</comment>
<dbReference type="Proteomes" id="UP001054889">
    <property type="component" value="Unassembled WGS sequence"/>
</dbReference>
<dbReference type="PANTHER" id="PTHR31901:SF38">
    <property type="entry name" value="INDOLE-3-ACETIC ACID-AMIDO SYNTHETASE GH3.2-RELATED"/>
    <property type="match status" value="1"/>
</dbReference>
<feature type="region of interest" description="Disordered" evidence="3">
    <location>
        <begin position="173"/>
        <end position="195"/>
    </location>
</feature>
<dbReference type="GO" id="GO:0016881">
    <property type="term" value="F:acid-amino acid ligase activity"/>
    <property type="evidence" value="ECO:0007669"/>
    <property type="project" value="TreeGrafter"/>
</dbReference>
<gene>
    <name evidence="6" type="primary">gb04646</name>
    <name evidence="6" type="ORF">PR202_gb04646</name>
</gene>
<sequence length="645" mass="71328">MAPAIPASAAALERRCYLPAARSTAPSSYFNLCAVCTYASGGQPMPVESMHPALRRLFYSILLHLVRHAIPIDVRGCGVSTHARAVSFQSPHFPFPCRHIYGSDGGDGGEGDDDGAGRGGVRARDAEKLEFIEKMTKGFDAEQVRVLAEILARNNGAEYLRRHGMEGCTDQGGVQGAGARGQLRGPPPGDRAHRQRRPLQHIISSHPITEFLTSSGTSAGERKLMPTIEDEINRRQMLYSLLMPVMNLYVPGLDKGKGLYFLFIKSETKTPGGLPARPVLTSYYKSDIFKHRPYDPYNVYTEPDGRHPVHGLVPVHVRADAVRPAGPHRARSRNPPSATPWPEALRGPNPALADLVEAECKEQGQLGADHHPRVWPNTKYLDVIVTGAMAQYLPTLMYYSGGLPMACTMYASSECYFGLNLRPMCDPSEVSYTIMPNMGYFELLPHDPEADNAGNGSPPPRLVDLVDAEVGKEYELFRFVRRKNVLLSIDSDKTDEAELQAAVERASRLLEPYGAGIVEYTSQADAATIPGHYVVYWELMVREESGKWPEPGVFDRCCLEMEEALNAVYRQGRNGDAIGPLEIRGGARRHVRGGHGLRHLARRIIINQYKAPRCVSFGPIIELLNSRVLSKHFSPAYPRYSPHNK</sequence>
<evidence type="ECO:0000259" key="4">
    <source>
        <dbReference type="Pfam" id="PF23571"/>
    </source>
</evidence>
<keyword evidence="7" id="KW-1185">Reference proteome</keyword>
<dbReference type="Pfam" id="PF23571">
    <property type="entry name" value="GH3_M"/>
    <property type="match status" value="1"/>
</dbReference>
<dbReference type="EMBL" id="BQKI01000073">
    <property type="protein sequence ID" value="GJN17568.1"/>
    <property type="molecule type" value="Genomic_DNA"/>
</dbReference>
<evidence type="ECO:0000313" key="7">
    <source>
        <dbReference type="Proteomes" id="UP001054889"/>
    </source>
</evidence>
<reference evidence="6" key="1">
    <citation type="journal article" date="2018" name="DNA Res.">
        <title>Multiple hybrid de novo genome assembly of finger millet, an orphan allotetraploid crop.</title>
        <authorList>
            <person name="Hatakeyama M."/>
            <person name="Aluri S."/>
            <person name="Balachadran M.T."/>
            <person name="Sivarajan S.R."/>
            <person name="Patrignani A."/>
            <person name="Gruter S."/>
            <person name="Poveda L."/>
            <person name="Shimizu-Inatsugi R."/>
            <person name="Baeten J."/>
            <person name="Francoijs K.J."/>
            <person name="Nataraja K.N."/>
            <person name="Reddy Y.A.N."/>
            <person name="Phadnis S."/>
            <person name="Ravikumar R.L."/>
            <person name="Schlapbach R."/>
            <person name="Sreeman S.M."/>
            <person name="Shimizu K.K."/>
        </authorList>
    </citation>
    <scope>NUCLEOTIDE SEQUENCE</scope>
</reference>
<feature type="region of interest" description="Disordered" evidence="3">
    <location>
        <begin position="324"/>
        <end position="344"/>
    </location>
</feature>
<dbReference type="PANTHER" id="PTHR31901">
    <property type="entry name" value="GH3 DOMAIN-CONTAINING PROTEIN"/>
    <property type="match status" value="1"/>
</dbReference>
<comment type="caution">
    <text evidence="6">The sequence shown here is derived from an EMBL/GenBank/DDBJ whole genome shotgun (WGS) entry which is preliminary data.</text>
</comment>